<comment type="pathway">
    <text evidence="1 9">Cell wall biogenesis; peptidoglycan biosynthesis.</text>
</comment>
<keyword evidence="3" id="KW-0328">Glycosyltransferase</keyword>
<reference evidence="13" key="1">
    <citation type="journal article" date="2019" name="Int. J. Syst. Evol. Microbiol.">
        <title>The Global Catalogue of Microorganisms (GCM) 10K type strain sequencing project: providing services to taxonomists for standard genome sequencing and annotation.</title>
        <authorList>
            <consortium name="The Broad Institute Genomics Platform"/>
            <consortium name="The Broad Institute Genome Sequencing Center for Infectious Disease"/>
            <person name="Wu L."/>
            <person name="Ma J."/>
        </authorList>
    </citation>
    <scope>NUCLEOTIDE SEQUENCE [LARGE SCALE GENOMIC DNA]</scope>
    <source>
        <strain evidence="13">KCTC 52366</strain>
    </source>
</reference>
<evidence type="ECO:0000259" key="11">
    <source>
        <dbReference type="PROSITE" id="PS52029"/>
    </source>
</evidence>
<feature type="active site" description="Proton donor/acceptor" evidence="9">
    <location>
        <position position="147"/>
    </location>
</feature>
<feature type="active site" description="Nucleophile" evidence="9">
    <location>
        <position position="163"/>
    </location>
</feature>
<evidence type="ECO:0000256" key="6">
    <source>
        <dbReference type="ARBA" id="ARBA00022960"/>
    </source>
</evidence>
<dbReference type="InterPro" id="IPR006311">
    <property type="entry name" value="TAT_signal"/>
</dbReference>
<dbReference type="PANTHER" id="PTHR30582">
    <property type="entry name" value="L,D-TRANSPEPTIDASE"/>
    <property type="match status" value="1"/>
</dbReference>
<evidence type="ECO:0000256" key="2">
    <source>
        <dbReference type="ARBA" id="ARBA00005992"/>
    </source>
</evidence>
<organism evidence="12 13">
    <name type="scientific">Psychromarinibacter halotolerans</name>
    <dbReference type="NCBI Taxonomy" id="1775175"/>
    <lineage>
        <taxon>Bacteria</taxon>
        <taxon>Pseudomonadati</taxon>
        <taxon>Pseudomonadota</taxon>
        <taxon>Alphaproteobacteria</taxon>
        <taxon>Rhodobacterales</taxon>
        <taxon>Paracoccaceae</taxon>
        <taxon>Psychromarinibacter</taxon>
    </lineage>
</organism>
<feature type="signal peptide" evidence="10">
    <location>
        <begin position="1"/>
        <end position="25"/>
    </location>
</feature>
<dbReference type="InterPro" id="IPR050979">
    <property type="entry name" value="LD-transpeptidase"/>
</dbReference>
<sequence length="194" mass="21300">MVSRRTFLASGSASLAALAAAPAFAQETYTVPQEHMPMRVRVSKDYPAGEIHVDPNRFYLYLTEGDGQALRYVVGVGRDALYEDGTFTVGRKAEWPTWTPTPDMIERDPASYAQYEDGMPGGPDNPLGARALYLYNDAGYDTALRIHGTPQPWTVASAISNGCVRLVNSHVVHLYERVAEDTKVVLHPKMAPTA</sequence>
<dbReference type="InterPro" id="IPR005490">
    <property type="entry name" value="LD_TPept_cat_dom"/>
</dbReference>
<accession>A0ABV7GPS3</accession>
<evidence type="ECO:0000256" key="3">
    <source>
        <dbReference type="ARBA" id="ARBA00022676"/>
    </source>
</evidence>
<evidence type="ECO:0000256" key="5">
    <source>
        <dbReference type="ARBA" id="ARBA00022801"/>
    </source>
</evidence>
<evidence type="ECO:0000313" key="12">
    <source>
        <dbReference type="EMBL" id="MFC3141965.1"/>
    </source>
</evidence>
<comment type="caution">
    <text evidence="12">The sequence shown here is derived from an EMBL/GenBank/DDBJ whole genome shotgun (WGS) entry which is preliminary data.</text>
</comment>
<dbReference type="SUPFAM" id="SSF141523">
    <property type="entry name" value="L,D-transpeptidase catalytic domain-like"/>
    <property type="match status" value="1"/>
</dbReference>
<dbReference type="CDD" id="cd16913">
    <property type="entry name" value="YkuD_like"/>
    <property type="match status" value="1"/>
</dbReference>
<keyword evidence="5" id="KW-0378">Hydrolase</keyword>
<name>A0ABV7GPS3_9RHOB</name>
<evidence type="ECO:0000256" key="8">
    <source>
        <dbReference type="ARBA" id="ARBA00023316"/>
    </source>
</evidence>
<dbReference type="PROSITE" id="PS51318">
    <property type="entry name" value="TAT"/>
    <property type="match status" value="1"/>
</dbReference>
<dbReference type="PROSITE" id="PS52029">
    <property type="entry name" value="LD_TPASE"/>
    <property type="match status" value="1"/>
</dbReference>
<evidence type="ECO:0000256" key="1">
    <source>
        <dbReference type="ARBA" id="ARBA00004752"/>
    </source>
</evidence>
<keyword evidence="13" id="KW-1185">Reference proteome</keyword>
<evidence type="ECO:0000256" key="10">
    <source>
        <dbReference type="SAM" id="SignalP"/>
    </source>
</evidence>
<keyword evidence="6 9" id="KW-0133">Cell shape</keyword>
<dbReference type="EMBL" id="JBHRTB010000010">
    <property type="protein sequence ID" value="MFC3141965.1"/>
    <property type="molecule type" value="Genomic_DNA"/>
</dbReference>
<gene>
    <name evidence="12" type="ORF">ACFOGP_04555</name>
</gene>
<dbReference type="Pfam" id="PF03734">
    <property type="entry name" value="YkuD"/>
    <property type="match status" value="1"/>
</dbReference>
<dbReference type="PANTHER" id="PTHR30582:SF24">
    <property type="entry name" value="L,D-TRANSPEPTIDASE ERFK_SRFK-RELATED"/>
    <property type="match status" value="1"/>
</dbReference>
<evidence type="ECO:0000256" key="7">
    <source>
        <dbReference type="ARBA" id="ARBA00022984"/>
    </source>
</evidence>
<protein>
    <submittedName>
        <fullName evidence="12">L,D-transpeptidase</fullName>
        <ecNumber evidence="12">2.3.2.-</ecNumber>
    </submittedName>
</protein>
<dbReference type="GO" id="GO:0016746">
    <property type="term" value="F:acyltransferase activity"/>
    <property type="evidence" value="ECO:0007669"/>
    <property type="project" value="UniProtKB-KW"/>
</dbReference>
<keyword evidence="7 9" id="KW-0573">Peptidoglycan synthesis</keyword>
<feature type="domain" description="L,D-TPase catalytic" evidence="11">
    <location>
        <begin position="49"/>
        <end position="187"/>
    </location>
</feature>
<dbReference type="Proteomes" id="UP001595632">
    <property type="component" value="Unassembled WGS sequence"/>
</dbReference>
<evidence type="ECO:0000256" key="4">
    <source>
        <dbReference type="ARBA" id="ARBA00022679"/>
    </source>
</evidence>
<dbReference type="EC" id="2.3.2.-" evidence="12"/>
<evidence type="ECO:0000313" key="13">
    <source>
        <dbReference type="Proteomes" id="UP001595632"/>
    </source>
</evidence>
<dbReference type="Gene3D" id="2.40.440.10">
    <property type="entry name" value="L,D-transpeptidase catalytic domain-like"/>
    <property type="match status" value="1"/>
</dbReference>
<keyword evidence="8 9" id="KW-0961">Cell wall biogenesis/degradation</keyword>
<evidence type="ECO:0000256" key="9">
    <source>
        <dbReference type="PROSITE-ProRule" id="PRU01373"/>
    </source>
</evidence>
<keyword evidence="10" id="KW-0732">Signal</keyword>
<feature type="chain" id="PRO_5047341857" evidence="10">
    <location>
        <begin position="26"/>
        <end position="194"/>
    </location>
</feature>
<proteinExistence type="inferred from homology"/>
<keyword evidence="12" id="KW-0012">Acyltransferase</keyword>
<dbReference type="InterPro" id="IPR038063">
    <property type="entry name" value="Transpep_catalytic_dom"/>
</dbReference>
<comment type="similarity">
    <text evidence="2">Belongs to the YkuD family.</text>
</comment>
<dbReference type="RefSeq" id="WP_275631790.1">
    <property type="nucleotide sequence ID" value="NZ_JARGYD010000002.1"/>
</dbReference>
<keyword evidence="4 12" id="KW-0808">Transferase</keyword>